<dbReference type="AlphaFoldDB" id="A0AAW0QUE5"/>
<evidence type="ECO:0000256" key="1">
    <source>
        <dbReference type="SAM" id="MobiDB-lite"/>
    </source>
</evidence>
<feature type="compositionally biased region" description="Basic and acidic residues" evidence="1">
    <location>
        <begin position="393"/>
        <end position="404"/>
    </location>
</feature>
<reference evidence="3 4" key="1">
    <citation type="submission" date="2023-01" db="EMBL/GenBank/DDBJ databases">
        <title>Analysis of 21 Apiospora genomes using comparative genomics revels a genus with tremendous synthesis potential of carbohydrate active enzymes and secondary metabolites.</title>
        <authorList>
            <person name="Sorensen T."/>
        </authorList>
    </citation>
    <scope>NUCLEOTIDE SEQUENCE [LARGE SCALE GENOMIC DNA]</scope>
    <source>
        <strain evidence="3 4">CBS 117206</strain>
    </source>
</reference>
<dbReference type="Pfam" id="PF26639">
    <property type="entry name" value="Het-6_barrel"/>
    <property type="match status" value="1"/>
</dbReference>
<dbReference type="Proteomes" id="UP001392437">
    <property type="component" value="Unassembled WGS sequence"/>
</dbReference>
<evidence type="ECO:0000313" key="4">
    <source>
        <dbReference type="Proteomes" id="UP001392437"/>
    </source>
</evidence>
<dbReference type="InterPro" id="IPR010730">
    <property type="entry name" value="HET"/>
</dbReference>
<dbReference type="PANTHER" id="PTHR24148:SF64">
    <property type="entry name" value="HETEROKARYON INCOMPATIBILITY DOMAIN-CONTAINING PROTEIN"/>
    <property type="match status" value="1"/>
</dbReference>
<dbReference type="EMBL" id="JAQQWP010000007">
    <property type="protein sequence ID" value="KAK8109736.1"/>
    <property type="molecule type" value="Genomic_DNA"/>
</dbReference>
<evidence type="ECO:0000313" key="3">
    <source>
        <dbReference type="EMBL" id="KAK8109736.1"/>
    </source>
</evidence>
<accession>A0AAW0QUE5</accession>
<keyword evidence="4" id="KW-1185">Reference proteome</keyword>
<name>A0AAW0QUE5_9PEZI</name>
<dbReference type="Pfam" id="PF06985">
    <property type="entry name" value="HET"/>
    <property type="match status" value="1"/>
</dbReference>
<evidence type="ECO:0000259" key="2">
    <source>
        <dbReference type="Pfam" id="PF06985"/>
    </source>
</evidence>
<gene>
    <name evidence="3" type="ORF">PG999_007873</name>
</gene>
<sequence>MADKVSDMGDDGNNADFYRPLDSENVEFRLLLLQAGKGDEPVKCQLVHASLKDGTQDRPPYETISYCWGDASEKGAIFLDGLEMVVPLSSATVLRRMRKPEEDRTVWIDAICINQDDVDERGKQVALMKEIYSKTAQNLIWLGEGNDEATEYCFIILTAAYMHAKIETDNFAHFDDITSRTISTSGLGFPILKHHLIEFFSSPWFERVWIVQEAILAPKGMVHVGSHKMDFKQLLLSATWIYYKSPVLNLRPMNKYIGLLNCSRMYDLGHRRDSKSMDIILDKLLTFQATNPRDFVYGVLGLYQDIAGLKGPMPELLTPDYNKPVDAVMRDTSRYIIEQGENLDFLRLIRHRPATAYETTNIPSWVEPWHLNISKFKCAANLNPTLHNRRQSHGQDSHHERRPPEVPQTLQKTGSPIHIDVIRAEPEVMGYALIAERTAYIMEGDALIPTLTPEYARSKVLTWADFLLKHKARPRYENMRFGPKNPYTHMPFDIEPEFTEEEWAALVEYDNDVTRVTQERRFFRTQAGGNIGLGPRDMLKGDVVAVLYGCRWPVILRPRVREEGDTVDYYEFIEVCYIHGLMDGEAVLEHEKSGKGDVVFHLK</sequence>
<feature type="domain" description="Heterokaryon incompatibility" evidence="2">
    <location>
        <begin position="61"/>
        <end position="213"/>
    </location>
</feature>
<dbReference type="InterPro" id="IPR052895">
    <property type="entry name" value="HetReg/Transcr_Mod"/>
</dbReference>
<dbReference type="PANTHER" id="PTHR24148">
    <property type="entry name" value="ANKYRIN REPEAT DOMAIN-CONTAINING PROTEIN 39 HOMOLOG-RELATED"/>
    <property type="match status" value="1"/>
</dbReference>
<proteinExistence type="predicted"/>
<organism evidence="3 4">
    <name type="scientific">Apiospora kogelbergensis</name>
    <dbReference type="NCBI Taxonomy" id="1337665"/>
    <lineage>
        <taxon>Eukaryota</taxon>
        <taxon>Fungi</taxon>
        <taxon>Dikarya</taxon>
        <taxon>Ascomycota</taxon>
        <taxon>Pezizomycotina</taxon>
        <taxon>Sordariomycetes</taxon>
        <taxon>Xylariomycetidae</taxon>
        <taxon>Amphisphaeriales</taxon>
        <taxon>Apiosporaceae</taxon>
        <taxon>Apiospora</taxon>
    </lineage>
</organism>
<feature type="region of interest" description="Disordered" evidence="1">
    <location>
        <begin position="386"/>
        <end position="411"/>
    </location>
</feature>
<protein>
    <submittedName>
        <fullName evidence="3">Heterokaryon incompatibility protein-domain-containing protein</fullName>
    </submittedName>
</protein>
<comment type="caution">
    <text evidence="3">The sequence shown here is derived from an EMBL/GenBank/DDBJ whole genome shotgun (WGS) entry which is preliminary data.</text>
</comment>